<dbReference type="EMBL" id="CP003332">
    <property type="protein sequence ID" value="AFJ63319.1"/>
    <property type="molecule type" value="Genomic_DNA"/>
</dbReference>
<dbReference type="AlphaFoldDB" id="I2C9J5"/>
<proteinExistence type="predicted"/>
<evidence type="ECO:0000313" key="2">
    <source>
        <dbReference type="Proteomes" id="UP000002878"/>
    </source>
</evidence>
<dbReference type="Proteomes" id="UP000002878">
    <property type="component" value="Chromosome"/>
</dbReference>
<protein>
    <submittedName>
        <fullName evidence="1">Uncharacterized protein</fullName>
    </submittedName>
</protein>
<reference evidence="1 2" key="1">
    <citation type="journal article" date="2012" name="J. Biotechnol.">
        <title>Genome sequence of the plant growth promoting strain Bacillus amyloliquefaciens subsp. plantarum B9601-Y2 and expression of mersacidin and other secondary metabolites.</title>
        <authorList>
            <person name="He P."/>
            <person name="Hao K."/>
            <person name="Blom J."/>
            <person name="Ruckert C."/>
            <person name="Vater J."/>
            <person name="Mao Z."/>
            <person name="Wu Y."/>
            <person name="Hou M."/>
            <person name="He P."/>
            <person name="He Y."/>
            <person name="Borriss R."/>
        </authorList>
    </citation>
    <scope>NUCLEOTIDE SEQUENCE [LARGE SCALE GENOMIC DNA]</scope>
    <source>
        <strain evidence="1">Y2</strain>
    </source>
</reference>
<evidence type="ECO:0000313" key="1">
    <source>
        <dbReference type="EMBL" id="AFJ63319.1"/>
    </source>
</evidence>
<dbReference type="PATRIC" id="fig|1126211.3.peg.3276"/>
<sequence>MKRAVKEKLHLLQLFFCQALSHQSISEKERQIGGLYH</sequence>
<dbReference type="KEGG" id="bqy:MUS_3448"/>
<dbReference type="HOGENOM" id="CLU_3339464_0_0_9"/>
<gene>
    <name evidence="1" type="ORF">MUS_3448</name>
</gene>
<name>I2C9J5_BACAY</name>
<organism evidence="1 2">
    <name type="scientific">Bacillus amyloliquefaciens (strain Y2)</name>
    <name type="common">Bacillus amyloliquefaciens subsp. plantarum (strain B9601-Y2)</name>
    <dbReference type="NCBI Taxonomy" id="1155777"/>
    <lineage>
        <taxon>Bacteria</taxon>
        <taxon>Bacillati</taxon>
        <taxon>Bacillota</taxon>
        <taxon>Bacilli</taxon>
        <taxon>Bacillales</taxon>
        <taxon>Bacillaceae</taxon>
        <taxon>Bacillus</taxon>
        <taxon>Bacillus amyloliquefaciens group</taxon>
    </lineage>
</organism>
<accession>I2C9J5</accession>